<dbReference type="PANTHER" id="PTHR22946">
    <property type="entry name" value="DIENELACTONE HYDROLASE DOMAIN-CONTAINING PROTEIN-RELATED"/>
    <property type="match status" value="1"/>
</dbReference>
<proteinExistence type="predicted"/>
<evidence type="ECO:0000313" key="3">
    <source>
        <dbReference type="Proteomes" id="UP001164748"/>
    </source>
</evidence>
<accession>A0AA47KLQ0</accession>
<gene>
    <name evidence="2" type="primary">frsA</name>
    <name evidence="2" type="ORF">N8M53_03495</name>
</gene>
<dbReference type="SUPFAM" id="SSF53474">
    <property type="entry name" value="alpha/beta-Hydrolases"/>
    <property type="match status" value="1"/>
</dbReference>
<sequence>MSDNESQNLSVKLFAKHKHATETSTLFGAVQQTQQSDYSAFDGDSESSWYRMRRRGQWTWQGVEPLEMEAIFARIAHSDNSRSVETLLDTVEGYRSGNWNYEWTAVGMQHQKAAQALMDEGKAKQAGEQWLQACTYFGIAAYPHLKGDSLALQSETLAFKAFESAIAQLPFTVKTVETRLDGKSLKGYLYLPRTDATLPVVILSGSLDSLQTDLWRLFVDYFAPADIAVLTLDMPSVGHSCHWHLNEDTSRLHTAMLDKLVDVPWVDHHRVGTMGIRFGANPAVRMAFLEPHRVKASASLGGIVHALLTDASLMKKMPPMYLDTLGSRLGRRIPIDTLKTRLQAWSLKNQGLLTGRRTEVPILALSLKDDPVCPESDNQMIARYSRGGKAMTLPNTPLHDGYHRALTETVKWFEDVL</sequence>
<evidence type="ECO:0000256" key="1">
    <source>
        <dbReference type="ARBA" id="ARBA00022801"/>
    </source>
</evidence>
<dbReference type="Proteomes" id="UP001164748">
    <property type="component" value="Chromosome"/>
</dbReference>
<dbReference type="Pfam" id="PF06500">
    <property type="entry name" value="FrsA-like"/>
    <property type="match status" value="1"/>
</dbReference>
<dbReference type="InterPro" id="IPR029058">
    <property type="entry name" value="AB_hydrolase_fold"/>
</dbReference>
<dbReference type="InterPro" id="IPR050261">
    <property type="entry name" value="FrsA_esterase"/>
</dbReference>
<reference evidence="2" key="1">
    <citation type="submission" date="2022-09" db="EMBL/GenBank/DDBJ databases">
        <authorList>
            <person name="Li Z.-J."/>
        </authorList>
    </citation>
    <scope>NUCLEOTIDE SEQUENCE</scope>
    <source>
        <strain evidence="2">TGB11</strain>
    </source>
</reference>
<dbReference type="RefSeq" id="WP_077578615.1">
    <property type="nucleotide sequence ID" value="NZ_CP114588.1"/>
</dbReference>
<protein>
    <submittedName>
        <fullName evidence="2">Esterase FrsA</fullName>
    </submittedName>
</protein>
<name>A0AA47KLQ0_9GAMM</name>
<dbReference type="GO" id="GO:0016787">
    <property type="term" value="F:hydrolase activity"/>
    <property type="evidence" value="ECO:0007669"/>
    <property type="project" value="UniProtKB-KW"/>
</dbReference>
<evidence type="ECO:0000313" key="2">
    <source>
        <dbReference type="EMBL" id="WBA09290.1"/>
    </source>
</evidence>
<dbReference type="InterPro" id="IPR010520">
    <property type="entry name" value="FrsA-like"/>
</dbReference>
<keyword evidence="1" id="KW-0378">Hydrolase</keyword>
<dbReference type="AlphaFoldDB" id="A0AA47KLQ0"/>
<dbReference type="EMBL" id="CP114588">
    <property type="protein sequence ID" value="WBA09290.1"/>
    <property type="molecule type" value="Genomic_DNA"/>
</dbReference>
<dbReference type="NCBIfam" id="NF003460">
    <property type="entry name" value="PRK05077.1"/>
    <property type="match status" value="1"/>
</dbReference>
<dbReference type="Gene3D" id="3.40.50.1820">
    <property type="entry name" value="alpha/beta hydrolase"/>
    <property type="match status" value="1"/>
</dbReference>
<organism evidence="2 3">
    <name type="scientific">Salinivibrio kushneri</name>
    <dbReference type="NCBI Taxonomy" id="1908198"/>
    <lineage>
        <taxon>Bacteria</taxon>
        <taxon>Pseudomonadati</taxon>
        <taxon>Pseudomonadota</taxon>
        <taxon>Gammaproteobacteria</taxon>
        <taxon>Vibrionales</taxon>
        <taxon>Vibrionaceae</taxon>
        <taxon>Salinivibrio</taxon>
    </lineage>
</organism>
<dbReference type="PANTHER" id="PTHR22946:SF4">
    <property type="entry name" value="ESTERASE FRSA"/>
    <property type="match status" value="1"/>
</dbReference>